<reference evidence="1 2" key="1">
    <citation type="journal article" date="2016" name="FEMS Microbiol. Lett.">
        <title>Characterization of LysPBC4, a novel Bacillus cereus-specific endolysin of bacteriophage PBC4.</title>
        <authorList>
            <person name="Na H."/>
            <person name="Kong M."/>
            <person name="Ryu S."/>
        </authorList>
    </citation>
    <scope>NUCLEOTIDE SEQUENCE [LARGE SCALE GENOMIC DNA]</scope>
</reference>
<name>A0A1D6X8F1_9CAUD</name>
<organism evidence="1 2">
    <name type="scientific">Bacillus phage PBC4</name>
    <dbReference type="NCBI Taxonomy" id="1675028"/>
    <lineage>
        <taxon>Viruses</taxon>
        <taxon>Duplodnaviria</taxon>
        <taxon>Heunggongvirae</taxon>
        <taxon>Uroviricota</taxon>
        <taxon>Caudoviricetes</taxon>
        <taxon>Sejongvirinae</taxon>
        <taxon>Yihwangvirus</taxon>
        <taxon>Yihwangvirus PBC4</taxon>
    </lineage>
</organism>
<accession>A0A1D6X8F1</accession>
<dbReference type="EMBL" id="KT070866">
    <property type="protein sequence ID" value="AKQ08300.1"/>
    <property type="molecule type" value="Genomic_DNA"/>
</dbReference>
<keyword evidence="2" id="KW-1185">Reference proteome</keyword>
<dbReference type="Proteomes" id="UP000224963">
    <property type="component" value="Segment"/>
</dbReference>
<protein>
    <submittedName>
        <fullName evidence="1">Uncharacterized protein</fullName>
    </submittedName>
</protein>
<evidence type="ECO:0000313" key="1">
    <source>
        <dbReference type="EMBL" id="AKQ08300.1"/>
    </source>
</evidence>
<proteinExistence type="predicted"/>
<gene>
    <name evidence="1" type="ORF">PBC4_108</name>
</gene>
<sequence>MTKLYDLATEKIPRKDLAKNIWFIEEDSMWFAIVEQHDGYFYSYYYSGSWYDDHMWFLNYAAARRYLKREFDVKGRMKKVESNLPNVHNLSKKEWLR</sequence>
<evidence type="ECO:0000313" key="2">
    <source>
        <dbReference type="Proteomes" id="UP000224963"/>
    </source>
</evidence>